<dbReference type="PANTHER" id="PTHR13096:SF9">
    <property type="entry name" value="BIFUNCTIONAL LYSINE-SPECIFIC DEMETHYLASE AND HISTIDYL-HYDROXYLASE"/>
    <property type="match status" value="1"/>
</dbReference>
<dbReference type="PANTHER" id="PTHR13096">
    <property type="entry name" value="MINA53 MYC INDUCED NUCLEAR ANTIGEN"/>
    <property type="match status" value="1"/>
</dbReference>
<dbReference type="PROSITE" id="PS51184">
    <property type="entry name" value="JMJC"/>
    <property type="match status" value="1"/>
</dbReference>
<name>A0A917ZXR7_9ACTN</name>
<dbReference type="GO" id="GO:0032453">
    <property type="term" value="F:histone H3K4 demethylase activity"/>
    <property type="evidence" value="ECO:0007669"/>
    <property type="project" value="TreeGrafter"/>
</dbReference>
<evidence type="ECO:0000313" key="6">
    <source>
        <dbReference type="Proteomes" id="UP000641932"/>
    </source>
</evidence>
<dbReference type="InterPro" id="IPR039994">
    <property type="entry name" value="NO66-like"/>
</dbReference>
<evidence type="ECO:0000313" key="5">
    <source>
        <dbReference type="EMBL" id="GGP00009.1"/>
    </source>
</evidence>
<evidence type="ECO:0000256" key="1">
    <source>
        <dbReference type="ARBA" id="ARBA00001954"/>
    </source>
</evidence>
<evidence type="ECO:0000259" key="4">
    <source>
        <dbReference type="PROSITE" id="PS51184"/>
    </source>
</evidence>
<dbReference type="Gene3D" id="2.60.120.650">
    <property type="entry name" value="Cupin"/>
    <property type="match status" value="1"/>
</dbReference>
<evidence type="ECO:0000256" key="2">
    <source>
        <dbReference type="ARBA" id="ARBA00022723"/>
    </source>
</evidence>
<sequence>MYFRALSRLVPDPDAFRQAPPRVPMVWRMPAAPLTGLLSLNDVDRLLGDGVLRQGMVRVVQDGQIVPPRRYTYADRPIESAFAEVVRAEAIGELLRQGATVVFDALYRTWRPVGDVCRRLGHEAGIPVRAGAYLTPAGSQGFAHHYDPVSVLIVQTEGSKRWQVHEPVVPDPSVRRPWRPEALDDTDWDRLRNGVPTLETTLRAGDVLWIPRGWVHNAFALDEPSLHITFDFGLHTPQSIAENLVRRLDASAEMRRELPWGLAQRPELLAEVVDEVIGQLTGALEAVDRTAFVEELTKTMRRTFPEPVRAPVGSGLMGQVGPDTPLVTVTEAVSGVDRLPDGGARLHLADDVIALDASQTRAFIPRWEADCALPWRALDLMPELDEGGSVRLVSKLLRAGVVRPHT</sequence>
<dbReference type="RefSeq" id="WP_189135646.1">
    <property type="nucleotide sequence ID" value="NZ_BMMS01000051.1"/>
</dbReference>
<dbReference type="EMBL" id="BMMS01000051">
    <property type="protein sequence ID" value="GGP00009.1"/>
    <property type="molecule type" value="Genomic_DNA"/>
</dbReference>
<dbReference type="InterPro" id="IPR003347">
    <property type="entry name" value="JmjC_dom"/>
</dbReference>
<keyword evidence="6" id="KW-1185">Reference proteome</keyword>
<dbReference type="Pfam" id="PF08007">
    <property type="entry name" value="JmjC_2"/>
    <property type="match status" value="1"/>
</dbReference>
<comment type="caution">
    <text evidence="5">The sequence shown here is derived from an EMBL/GenBank/DDBJ whole genome shotgun (WGS) entry which is preliminary data.</text>
</comment>
<dbReference type="Proteomes" id="UP000641932">
    <property type="component" value="Unassembled WGS sequence"/>
</dbReference>
<keyword evidence="2" id="KW-0479">Metal-binding</keyword>
<organism evidence="5 6">
    <name type="scientific">Wenjunlia tyrosinilytica</name>
    <dbReference type="NCBI Taxonomy" id="1544741"/>
    <lineage>
        <taxon>Bacteria</taxon>
        <taxon>Bacillati</taxon>
        <taxon>Actinomycetota</taxon>
        <taxon>Actinomycetes</taxon>
        <taxon>Kitasatosporales</taxon>
        <taxon>Streptomycetaceae</taxon>
        <taxon>Wenjunlia</taxon>
    </lineage>
</organism>
<protein>
    <recommendedName>
        <fullName evidence="4">JmjC domain-containing protein</fullName>
    </recommendedName>
</protein>
<dbReference type="GO" id="GO:0051864">
    <property type="term" value="F:histone H3K36 demethylase activity"/>
    <property type="evidence" value="ECO:0007669"/>
    <property type="project" value="TreeGrafter"/>
</dbReference>
<feature type="domain" description="JmjC" evidence="4">
    <location>
        <begin position="98"/>
        <end position="249"/>
    </location>
</feature>
<comment type="cofactor">
    <cofactor evidence="1">
        <name>Fe(2+)</name>
        <dbReference type="ChEBI" id="CHEBI:29033"/>
    </cofactor>
</comment>
<proteinExistence type="predicted"/>
<keyword evidence="3" id="KW-0408">Iron</keyword>
<dbReference type="AlphaFoldDB" id="A0A917ZXR7"/>
<dbReference type="GO" id="GO:0046872">
    <property type="term" value="F:metal ion binding"/>
    <property type="evidence" value="ECO:0007669"/>
    <property type="project" value="UniProtKB-KW"/>
</dbReference>
<gene>
    <name evidence="5" type="ORF">GCM10012280_67760</name>
</gene>
<accession>A0A917ZXR7</accession>
<dbReference type="SMART" id="SM00558">
    <property type="entry name" value="JmjC"/>
    <property type="match status" value="1"/>
</dbReference>
<reference evidence="5" key="2">
    <citation type="submission" date="2020-09" db="EMBL/GenBank/DDBJ databases">
        <authorList>
            <person name="Sun Q."/>
            <person name="Zhou Y."/>
        </authorList>
    </citation>
    <scope>NUCLEOTIDE SEQUENCE</scope>
    <source>
        <strain evidence="5">CGMCC 4.7201</strain>
    </source>
</reference>
<reference evidence="5" key="1">
    <citation type="journal article" date="2014" name="Int. J. Syst. Evol. Microbiol.">
        <title>Complete genome sequence of Corynebacterium casei LMG S-19264T (=DSM 44701T), isolated from a smear-ripened cheese.</title>
        <authorList>
            <consortium name="US DOE Joint Genome Institute (JGI-PGF)"/>
            <person name="Walter F."/>
            <person name="Albersmeier A."/>
            <person name="Kalinowski J."/>
            <person name="Ruckert C."/>
        </authorList>
    </citation>
    <scope>NUCLEOTIDE SEQUENCE</scope>
    <source>
        <strain evidence="5">CGMCC 4.7201</strain>
    </source>
</reference>
<dbReference type="SUPFAM" id="SSF51197">
    <property type="entry name" value="Clavaminate synthase-like"/>
    <property type="match status" value="1"/>
</dbReference>
<evidence type="ECO:0000256" key="3">
    <source>
        <dbReference type="ARBA" id="ARBA00023004"/>
    </source>
</evidence>